<keyword evidence="2" id="KW-1185">Reference proteome</keyword>
<organism evidence="1 2">
    <name type="scientific">Chaetomium tenue</name>
    <dbReference type="NCBI Taxonomy" id="1854479"/>
    <lineage>
        <taxon>Eukaryota</taxon>
        <taxon>Fungi</taxon>
        <taxon>Dikarya</taxon>
        <taxon>Ascomycota</taxon>
        <taxon>Pezizomycotina</taxon>
        <taxon>Sordariomycetes</taxon>
        <taxon>Sordariomycetidae</taxon>
        <taxon>Sordariales</taxon>
        <taxon>Chaetomiaceae</taxon>
        <taxon>Chaetomium</taxon>
    </lineage>
</organism>
<dbReference type="EMBL" id="JAGIZQ010000005">
    <property type="protein sequence ID" value="KAH6628293.1"/>
    <property type="molecule type" value="Genomic_DNA"/>
</dbReference>
<comment type="caution">
    <text evidence="1">The sequence shown here is derived from an EMBL/GenBank/DDBJ whole genome shotgun (WGS) entry which is preliminary data.</text>
</comment>
<dbReference type="Proteomes" id="UP000724584">
    <property type="component" value="Unassembled WGS sequence"/>
</dbReference>
<gene>
    <name evidence="1" type="ORF">F5144DRAFT_549620</name>
</gene>
<name>A0ACB7P8K6_9PEZI</name>
<proteinExistence type="predicted"/>
<accession>A0ACB7P8K6</accession>
<sequence length="119" mass="13039">MASGAYDPFRPKGQGSQDPSAPSGSGPDKFGVMKEELDGAIRAASHNIESVRDRGERLDHLQDKSTNLNAAAQDFHGRAGKVRRQMWWKDMKMRIWIGVGIIVLLAIIIIPAVVTTRGN</sequence>
<protein>
    <submittedName>
        <fullName evidence="1">Synaptobrevin-domain-containing protein</fullName>
    </submittedName>
</protein>
<reference evidence="1 2" key="1">
    <citation type="journal article" date="2021" name="Nat. Commun.">
        <title>Genetic determinants of endophytism in the Arabidopsis root mycobiome.</title>
        <authorList>
            <person name="Mesny F."/>
            <person name="Miyauchi S."/>
            <person name="Thiergart T."/>
            <person name="Pickel B."/>
            <person name="Atanasova L."/>
            <person name="Karlsson M."/>
            <person name="Huettel B."/>
            <person name="Barry K.W."/>
            <person name="Haridas S."/>
            <person name="Chen C."/>
            <person name="Bauer D."/>
            <person name="Andreopoulos W."/>
            <person name="Pangilinan J."/>
            <person name="LaButti K."/>
            <person name="Riley R."/>
            <person name="Lipzen A."/>
            <person name="Clum A."/>
            <person name="Drula E."/>
            <person name="Henrissat B."/>
            <person name="Kohler A."/>
            <person name="Grigoriev I.V."/>
            <person name="Martin F.M."/>
            <person name="Hacquard S."/>
        </authorList>
    </citation>
    <scope>NUCLEOTIDE SEQUENCE [LARGE SCALE GENOMIC DNA]</scope>
    <source>
        <strain evidence="1 2">MPI-SDFR-AT-0079</strain>
    </source>
</reference>
<evidence type="ECO:0000313" key="1">
    <source>
        <dbReference type="EMBL" id="KAH6628293.1"/>
    </source>
</evidence>
<evidence type="ECO:0000313" key="2">
    <source>
        <dbReference type="Proteomes" id="UP000724584"/>
    </source>
</evidence>